<evidence type="ECO:0000256" key="2">
    <source>
        <dbReference type="ARBA" id="ARBA00023163"/>
    </source>
</evidence>
<feature type="compositionally biased region" description="Acidic residues" evidence="4">
    <location>
        <begin position="72"/>
        <end position="97"/>
    </location>
</feature>
<feature type="region of interest" description="Disordered" evidence="4">
    <location>
        <begin position="1"/>
        <end position="108"/>
    </location>
</feature>
<dbReference type="AlphaFoldDB" id="A0A1F5LJD5"/>
<sequence length="746" mass="84279">MSSSRRSGRVTGPKKVYTQDPFHIAGISDDSDHGGQATSSKRKTKRPKKEDSPSDEEFVAASGDDANNRIDNEEDEEDAEEEMEEAPDDSEFEEMDLDEPKAIPKKGNKAVQQRDLILKKRKTGGIVVPDVDETHSRGLLDPKDHLSKSTYYNLTFGADDRDLIAAIYFRGIWNKGRDSIFPTRTTLEGPRPDGHVYGPTHGVHPDDVKRESTRGWDWYYNKEPGERFRKRQRTKNIEESTARQKYLPQPKDRHHDILLGPYDNQQLFSLGYHESFDYGKVWGERHSKTNEPERKTNKIREGWILNMGHKIHCMAWAPNHDGLAQYLAVVAPITEEQKDQYKADRSEPLSSFKPSPPFPCALQIWEFKAKKSDTSTRTLDMDCKPKLRQVLCADWGDLRRMSWCRLPREKRDEDDEEATKSIGLLAGVWGDGKFRVLDIKLRRGSKETEFSACLFTQLVESTNTEALVKLQSPAFEAKPPDTICTCVAWLSPSDVAVGCSNGFVSIWNIGFSATEPLPFFYRPIHSTYVLDITSVYPNHPHHVITISMDGETYMWSILDPVADKVSTVRMRMPSPNISYSPILQSAVSGDEQEYARIIPIRRFFTSNGIGRFSSNVSAMAPCSFSHPCVLYGSAAGEVLGTNPFRRVVYNKEQVWQQMWFTHEWVPSSKADTAGTSRFFDGYRAESQKLAKHMTSDTRPITGIPTSTIYEEGTHVTALGWNPNPSCCAWASAALGSGLVRVEDLAI</sequence>
<evidence type="ECO:0000313" key="6">
    <source>
        <dbReference type="Proteomes" id="UP000177622"/>
    </source>
</evidence>
<dbReference type="GO" id="GO:0006383">
    <property type="term" value="P:transcription by RNA polymerase III"/>
    <property type="evidence" value="ECO:0007669"/>
    <property type="project" value="TreeGrafter"/>
</dbReference>
<dbReference type="InterPro" id="IPR015943">
    <property type="entry name" value="WD40/YVTN_repeat-like_dom_sf"/>
</dbReference>
<dbReference type="STRING" id="1835702.A0A1F5LJD5"/>
<name>A0A1F5LJD5_PENAI</name>
<dbReference type="PANTHER" id="PTHR15052:SF2">
    <property type="entry name" value="GENERAL TRANSCRIPTION FACTOR 3C POLYPEPTIDE 2"/>
    <property type="match status" value="1"/>
</dbReference>
<dbReference type="GO" id="GO:0000127">
    <property type="term" value="C:transcription factor TFIIIC complex"/>
    <property type="evidence" value="ECO:0007669"/>
    <property type="project" value="TreeGrafter"/>
</dbReference>
<evidence type="ECO:0000256" key="3">
    <source>
        <dbReference type="ARBA" id="ARBA00023242"/>
    </source>
</evidence>
<dbReference type="RefSeq" id="XP_022488458.1">
    <property type="nucleotide sequence ID" value="XM_022631691.1"/>
</dbReference>
<keyword evidence="3" id="KW-0539">Nucleus</keyword>
<reference evidence="5 6" key="1">
    <citation type="journal article" date="2016" name="Sci. Rep.">
        <title>Penicillium arizonense, a new, genome sequenced fungal species, reveals a high chemical diversity in secreted metabolites.</title>
        <authorList>
            <person name="Grijseels S."/>
            <person name="Nielsen J.C."/>
            <person name="Randelovic M."/>
            <person name="Nielsen J."/>
            <person name="Nielsen K.F."/>
            <person name="Workman M."/>
            <person name="Frisvad J.C."/>
        </authorList>
    </citation>
    <scope>NUCLEOTIDE SEQUENCE [LARGE SCALE GENOMIC DNA]</scope>
    <source>
        <strain evidence="5 6">CBS 141311</strain>
    </source>
</reference>
<protein>
    <submittedName>
        <fullName evidence="5">Uncharacterized protein</fullName>
    </submittedName>
</protein>
<dbReference type="EMBL" id="LXJU01000008">
    <property type="protein sequence ID" value="OGE53019.1"/>
    <property type="molecule type" value="Genomic_DNA"/>
</dbReference>
<dbReference type="SUPFAM" id="SSF50978">
    <property type="entry name" value="WD40 repeat-like"/>
    <property type="match status" value="1"/>
</dbReference>
<keyword evidence="6" id="KW-1185">Reference proteome</keyword>
<dbReference type="Gene3D" id="2.130.10.10">
    <property type="entry name" value="YVTN repeat-like/Quinoprotein amine dehydrogenase"/>
    <property type="match status" value="1"/>
</dbReference>
<dbReference type="GO" id="GO:0005634">
    <property type="term" value="C:nucleus"/>
    <property type="evidence" value="ECO:0007669"/>
    <property type="project" value="UniProtKB-SubCell"/>
</dbReference>
<dbReference type="GeneID" id="34576425"/>
<keyword evidence="2" id="KW-0804">Transcription</keyword>
<comment type="subcellular location">
    <subcellularLocation>
        <location evidence="1">Nucleus</location>
    </subcellularLocation>
</comment>
<evidence type="ECO:0000256" key="1">
    <source>
        <dbReference type="ARBA" id="ARBA00004123"/>
    </source>
</evidence>
<evidence type="ECO:0000256" key="4">
    <source>
        <dbReference type="SAM" id="MobiDB-lite"/>
    </source>
</evidence>
<comment type="caution">
    <text evidence="5">The sequence shown here is derived from an EMBL/GenBank/DDBJ whole genome shotgun (WGS) entry which is preliminary data.</text>
</comment>
<evidence type="ECO:0000313" key="5">
    <source>
        <dbReference type="EMBL" id="OGE53019.1"/>
    </source>
</evidence>
<feature type="region of interest" description="Disordered" evidence="4">
    <location>
        <begin position="184"/>
        <end position="208"/>
    </location>
</feature>
<dbReference type="PANTHER" id="PTHR15052">
    <property type="entry name" value="RNA POLYMERASE III TRANSCRIPTION INITIATION FACTOR COMPLEX SUBUNIT"/>
    <property type="match status" value="1"/>
</dbReference>
<dbReference type="InterPro" id="IPR052416">
    <property type="entry name" value="GTF3C_component"/>
</dbReference>
<dbReference type="OrthoDB" id="4703at2759"/>
<organism evidence="5 6">
    <name type="scientific">Penicillium arizonense</name>
    <dbReference type="NCBI Taxonomy" id="1835702"/>
    <lineage>
        <taxon>Eukaryota</taxon>
        <taxon>Fungi</taxon>
        <taxon>Dikarya</taxon>
        <taxon>Ascomycota</taxon>
        <taxon>Pezizomycotina</taxon>
        <taxon>Eurotiomycetes</taxon>
        <taxon>Eurotiomycetidae</taxon>
        <taxon>Eurotiales</taxon>
        <taxon>Aspergillaceae</taxon>
        <taxon>Penicillium</taxon>
    </lineage>
</organism>
<proteinExistence type="predicted"/>
<gene>
    <name evidence="5" type="ORF">PENARI_c008G12339</name>
</gene>
<dbReference type="InterPro" id="IPR036322">
    <property type="entry name" value="WD40_repeat_dom_sf"/>
</dbReference>
<dbReference type="Proteomes" id="UP000177622">
    <property type="component" value="Unassembled WGS sequence"/>
</dbReference>
<accession>A0A1F5LJD5</accession>